<accession>A0AAE1QPB3</accession>
<evidence type="ECO:0000313" key="2">
    <source>
        <dbReference type="Proteomes" id="UP001292094"/>
    </source>
</evidence>
<protein>
    <submittedName>
        <fullName evidence="1">Uncharacterized protein</fullName>
    </submittedName>
</protein>
<evidence type="ECO:0000313" key="1">
    <source>
        <dbReference type="EMBL" id="KAK4328782.1"/>
    </source>
</evidence>
<dbReference type="AlphaFoldDB" id="A0AAE1QPB3"/>
<keyword evidence="2" id="KW-1185">Reference proteome</keyword>
<sequence length="72" mass="7917">MDNTQLWTGWVRSQMDWKMSPRINVEGRIALTVWTTTSSTFTITATSTNSATTFSISFFCTVNGASFPPACG</sequence>
<dbReference type="Proteomes" id="UP001292094">
    <property type="component" value="Unassembled WGS sequence"/>
</dbReference>
<proteinExistence type="predicted"/>
<organism evidence="1 2">
    <name type="scientific">Petrolisthes manimaculis</name>
    <dbReference type="NCBI Taxonomy" id="1843537"/>
    <lineage>
        <taxon>Eukaryota</taxon>
        <taxon>Metazoa</taxon>
        <taxon>Ecdysozoa</taxon>
        <taxon>Arthropoda</taxon>
        <taxon>Crustacea</taxon>
        <taxon>Multicrustacea</taxon>
        <taxon>Malacostraca</taxon>
        <taxon>Eumalacostraca</taxon>
        <taxon>Eucarida</taxon>
        <taxon>Decapoda</taxon>
        <taxon>Pleocyemata</taxon>
        <taxon>Anomura</taxon>
        <taxon>Galatheoidea</taxon>
        <taxon>Porcellanidae</taxon>
        <taxon>Petrolisthes</taxon>
    </lineage>
</organism>
<reference evidence="1" key="1">
    <citation type="submission" date="2023-11" db="EMBL/GenBank/DDBJ databases">
        <title>Genome assemblies of two species of porcelain crab, Petrolisthes cinctipes and Petrolisthes manimaculis (Anomura: Porcellanidae).</title>
        <authorList>
            <person name="Angst P."/>
        </authorList>
    </citation>
    <scope>NUCLEOTIDE SEQUENCE</scope>
    <source>
        <strain evidence="1">PB745_02</strain>
        <tissue evidence="1">Gill</tissue>
    </source>
</reference>
<gene>
    <name evidence="1" type="ORF">Pmani_000841</name>
</gene>
<dbReference type="EMBL" id="JAWZYT010000059">
    <property type="protein sequence ID" value="KAK4328782.1"/>
    <property type="molecule type" value="Genomic_DNA"/>
</dbReference>
<name>A0AAE1QPB3_9EUCA</name>
<comment type="caution">
    <text evidence="1">The sequence shown here is derived from an EMBL/GenBank/DDBJ whole genome shotgun (WGS) entry which is preliminary data.</text>
</comment>